<protein>
    <submittedName>
        <fullName evidence="1">BPI-like protein</fullName>
    </submittedName>
</protein>
<dbReference type="GO" id="GO:0008289">
    <property type="term" value="F:lipid binding"/>
    <property type="evidence" value="ECO:0007669"/>
    <property type="project" value="InterPro"/>
</dbReference>
<name>A0A146JXA0_9EUKA</name>
<dbReference type="Gene3D" id="3.15.10.10">
    <property type="entry name" value="Bactericidal permeability-increasing protein, domain 1"/>
    <property type="match status" value="1"/>
</dbReference>
<dbReference type="InterPro" id="IPR017943">
    <property type="entry name" value="Bactericidal_perm-incr_a/b_dom"/>
</dbReference>
<sequence>LSCSTMEFDKLNLTIEDFNTVVKYSNSGFVKLINCIIDYNLKKFGKIQIEDINIMVSNYQFRLYDIYIAEIYASDTQGEVKNRQLYLQIPSGYIKLVFNYQIQQNTYPYITFQGRGQIDLEGSCEFVWDFMVSTECPYHLSFDILSPYFHITKMQLQLNDLNPMIQMLIDFFTGFITEALNSILAKTIQEVIRQCSKNQERWRMSISLRSDWAFTDQRFVEITHDALFMVQKQSGAICWEIAPNKCVGSPRLSNEPMSSLATNKDIQLKVSLGQIDSMLLYLTNRYGYKSYDTQIVKTGVFAVLNSTKILFNVKAQLRNRSQWQKVVYVYLQINKVLSESSVIEDEMNKVLEEAGYTVDTYGFQDQLSLEVIYESNNWVLVGFNVAQQ</sequence>
<feature type="non-terminal residue" evidence="1">
    <location>
        <position position="1"/>
    </location>
</feature>
<dbReference type="SUPFAM" id="SSF55394">
    <property type="entry name" value="Bactericidal permeability-increasing protein, BPI"/>
    <property type="match status" value="1"/>
</dbReference>
<dbReference type="EMBL" id="GDID01007323">
    <property type="protein sequence ID" value="JAP89283.1"/>
    <property type="molecule type" value="Transcribed_RNA"/>
</dbReference>
<proteinExistence type="predicted"/>
<accession>A0A146JXA0</accession>
<reference evidence="1" key="1">
    <citation type="submission" date="2015-07" db="EMBL/GenBank/DDBJ databases">
        <title>Adaptation to a free-living lifestyle via gene acquisitions in the diplomonad Trepomonas sp. PC1.</title>
        <authorList>
            <person name="Xu F."/>
            <person name="Jerlstrom-Hultqvist J."/>
            <person name="Kolisko M."/>
            <person name="Simpson A.G.B."/>
            <person name="Roger A.J."/>
            <person name="Svard S.G."/>
            <person name="Andersson J.O."/>
        </authorList>
    </citation>
    <scope>NUCLEOTIDE SEQUENCE</scope>
    <source>
        <strain evidence="1">PC1</strain>
    </source>
</reference>
<organism evidence="1">
    <name type="scientific">Trepomonas sp. PC1</name>
    <dbReference type="NCBI Taxonomy" id="1076344"/>
    <lineage>
        <taxon>Eukaryota</taxon>
        <taxon>Metamonada</taxon>
        <taxon>Diplomonadida</taxon>
        <taxon>Hexamitidae</taxon>
        <taxon>Hexamitinae</taxon>
        <taxon>Trepomonas</taxon>
    </lineage>
</organism>
<gene>
    <name evidence="1" type="ORF">TPC1_31222</name>
</gene>
<evidence type="ECO:0000313" key="1">
    <source>
        <dbReference type="EMBL" id="JAP89283.1"/>
    </source>
</evidence>
<dbReference type="AlphaFoldDB" id="A0A146JXA0"/>